<accession>A0A0M0L840</accession>
<keyword evidence="2" id="KW-1185">Reference proteome</keyword>
<dbReference type="AlphaFoldDB" id="A0A0M0L840"/>
<dbReference type="RefSeq" id="WP_053400841.1">
    <property type="nucleotide sequence ID" value="NZ_LILC01000011.1"/>
</dbReference>
<dbReference type="Proteomes" id="UP000037558">
    <property type="component" value="Unassembled WGS sequence"/>
</dbReference>
<dbReference type="EMBL" id="LILC01000011">
    <property type="protein sequence ID" value="KOO46833.1"/>
    <property type="molecule type" value="Genomic_DNA"/>
</dbReference>
<dbReference type="PATRIC" id="fig|284581.3.peg.3631"/>
<evidence type="ECO:0000313" key="2">
    <source>
        <dbReference type="Proteomes" id="UP000037558"/>
    </source>
</evidence>
<sequence length="105" mass="12445">MGDYFTYDKRLGIKKPVLTVEWETIDLHTQQQILTEWEQIRGHIPDRIKEVEQLINQKQAQLDNEENFVRSCELNSEIAGLASIINDLWIWYRTNQNMTSSKKHA</sequence>
<proteinExistence type="predicted"/>
<dbReference type="OrthoDB" id="2989999at2"/>
<evidence type="ECO:0008006" key="3">
    <source>
        <dbReference type="Google" id="ProtNLM"/>
    </source>
</evidence>
<organism evidence="1 2">
    <name type="scientific">Priestia koreensis</name>
    <dbReference type="NCBI Taxonomy" id="284581"/>
    <lineage>
        <taxon>Bacteria</taxon>
        <taxon>Bacillati</taxon>
        <taxon>Bacillota</taxon>
        <taxon>Bacilli</taxon>
        <taxon>Bacillales</taxon>
        <taxon>Bacillaceae</taxon>
        <taxon>Priestia</taxon>
    </lineage>
</organism>
<gene>
    <name evidence="1" type="ORF">AMD01_07900</name>
</gene>
<protein>
    <recommendedName>
        <fullName evidence="3">Radical SAM protein</fullName>
    </recommendedName>
</protein>
<dbReference type="STRING" id="284581.AMD01_07900"/>
<reference evidence="2" key="1">
    <citation type="submission" date="2015-08" db="EMBL/GenBank/DDBJ databases">
        <title>Fjat-14210 dsm16467.</title>
        <authorList>
            <person name="Liu B."/>
            <person name="Wang J."/>
            <person name="Zhu Y."/>
            <person name="Liu G."/>
            <person name="Chen Q."/>
            <person name="Chen Z."/>
            <person name="Lan J."/>
            <person name="Che J."/>
            <person name="Ge C."/>
            <person name="Shi H."/>
            <person name="Pan Z."/>
            <person name="Liu X."/>
        </authorList>
    </citation>
    <scope>NUCLEOTIDE SEQUENCE [LARGE SCALE GENOMIC DNA]</scope>
    <source>
        <strain evidence="2">DSM 16467</strain>
    </source>
</reference>
<comment type="caution">
    <text evidence="1">The sequence shown here is derived from an EMBL/GenBank/DDBJ whole genome shotgun (WGS) entry which is preliminary data.</text>
</comment>
<name>A0A0M0L840_9BACI</name>
<evidence type="ECO:0000313" key="1">
    <source>
        <dbReference type="EMBL" id="KOO46833.1"/>
    </source>
</evidence>